<name>A0ACD3AMV1_9AGAR</name>
<keyword evidence="2" id="KW-1185">Reference proteome</keyword>
<reference evidence="1 2" key="1">
    <citation type="journal article" date="2019" name="Nat. Ecol. Evol.">
        <title>Megaphylogeny resolves global patterns of mushroom evolution.</title>
        <authorList>
            <person name="Varga T."/>
            <person name="Krizsan K."/>
            <person name="Foldi C."/>
            <person name="Dima B."/>
            <person name="Sanchez-Garcia M."/>
            <person name="Sanchez-Ramirez S."/>
            <person name="Szollosi G.J."/>
            <person name="Szarkandi J.G."/>
            <person name="Papp V."/>
            <person name="Albert L."/>
            <person name="Andreopoulos W."/>
            <person name="Angelini C."/>
            <person name="Antonin V."/>
            <person name="Barry K.W."/>
            <person name="Bougher N.L."/>
            <person name="Buchanan P."/>
            <person name="Buyck B."/>
            <person name="Bense V."/>
            <person name="Catcheside P."/>
            <person name="Chovatia M."/>
            <person name="Cooper J."/>
            <person name="Damon W."/>
            <person name="Desjardin D."/>
            <person name="Finy P."/>
            <person name="Geml J."/>
            <person name="Haridas S."/>
            <person name="Hughes K."/>
            <person name="Justo A."/>
            <person name="Karasinski D."/>
            <person name="Kautmanova I."/>
            <person name="Kiss B."/>
            <person name="Kocsube S."/>
            <person name="Kotiranta H."/>
            <person name="LaButti K.M."/>
            <person name="Lechner B.E."/>
            <person name="Liimatainen K."/>
            <person name="Lipzen A."/>
            <person name="Lukacs Z."/>
            <person name="Mihaltcheva S."/>
            <person name="Morgado L.N."/>
            <person name="Niskanen T."/>
            <person name="Noordeloos M.E."/>
            <person name="Ohm R.A."/>
            <person name="Ortiz-Santana B."/>
            <person name="Ovrebo C."/>
            <person name="Racz N."/>
            <person name="Riley R."/>
            <person name="Savchenko A."/>
            <person name="Shiryaev A."/>
            <person name="Soop K."/>
            <person name="Spirin V."/>
            <person name="Szebenyi C."/>
            <person name="Tomsovsky M."/>
            <person name="Tulloss R.E."/>
            <person name="Uehling J."/>
            <person name="Grigoriev I.V."/>
            <person name="Vagvolgyi C."/>
            <person name="Papp T."/>
            <person name="Martin F.M."/>
            <person name="Miettinen O."/>
            <person name="Hibbett D.S."/>
            <person name="Nagy L.G."/>
        </authorList>
    </citation>
    <scope>NUCLEOTIDE SEQUENCE [LARGE SCALE GENOMIC DNA]</scope>
    <source>
        <strain evidence="1 2">NL-1719</strain>
    </source>
</reference>
<accession>A0ACD3AMV1</accession>
<sequence>MDAHYNITGAQVCLTQYASQEQNSDQRYLSEVDADTEWVSSFDVHAYNDPVCWRLIRRTEGGEPEEAVFNLMGVVAAKDLPPVKELHTRSSRSAAFMQQSITLTGLSTIPFEHAMDKAVNVHDKFRRCFPEEKLQAWSSMPCTVSSGRTISLSNRYFTLRSEAPSSLSIPFPEEVDPLRLLSKLVTPLMIHTSDNEVAYFERFVNAESEIKHRIVQPQVFRIGDIVDVQFTFVAYRMRTGQHVLKNMLYSVTLVNGKFADMFERARSDASIKMIPSVRALKRKVGYDTDTQDNATRSPPKQARKVGQHNSPDIATEKLSEMHLD</sequence>
<gene>
    <name evidence="1" type="ORF">BDN72DRAFT_899338</name>
</gene>
<proteinExistence type="predicted"/>
<dbReference type="Proteomes" id="UP000308600">
    <property type="component" value="Unassembled WGS sequence"/>
</dbReference>
<dbReference type="EMBL" id="ML208388">
    <property type="protein sequence ID" value="TFK66984.1"/>
    <property type="molecule type" value="Genomic_DNA"/>
</dbReference>
<organism evidence="1 2">
    <name type="scientific">Pluteus cervinus</name>
    <dbReference type="NCBI Taxonomy" id="181527"/>
    <lineage>
        <taxon>Eukaryota</taxon>
        <taxon>Fungi</taxon>
        <taxon>Dikarya</taxon>
        <taxon>Basidiomycota</taxon>
        <taxon>Agaricomycotina</taxon>
        <taxon>Agaricomycetes</taxon>
        <taxon>Agaricomycetidae</taxon>
        <taxon>Agaricales</taxon>
        <taxon>Pluteineae</taxon>
        <taxon>Pluteaceae</taxon>
        <taxon>Pluteus</taxon>
    </lineage>
</organism>
<protein>
    <submittedName>
        <fullName evidence="1">Uncharacterized protein</fullName>
    </submittedName>
</protein>
<evidence type="ECO:0000313" key="2">
    <source>
        <dbReference type="Proteomes" id="UP000308600"/>
    </source>
</evidence>
<evidence type="ECO:0000313" key="1">
    <source>
        <dbReference type="EMBL" id="TFK66984.1"/>
    </source>
</evidence>